<feature type="transmembrane region" description="Helical" evidence="1">
    <location>
        <begin position="14"/>
        <end position="33"/>
    </location>
</feature>
<keyword evidence="1" id="KW-0472">Membrane</keyword>
<feature type="non-terminal residue" evidence="2">
    <location>
        <position position="39"/>
    </location>
</feature>
<evidence type="ECO:0000256" key="1">
    <source>
        <dbReference type="SAM" id="Phobius"/>
    </source>
</evidence>
<keyword evidence="1" id="KW-1133">Transmembrane helix</keyword>
<name>A0A382JET3_9ZZZZ</name>
<keyword evidence="1" id="KW-0812">Transmembrane</keyword>
<proteinExistence type="predicted"/>
<reference evidence="2" key="1">
    <citation type="submission" date="2018-05" db="EMBL/GenBank/DDBJ databases">
        <authorList>
            <person name="Lanie J.A."/>
            <person name="Ng W.-L."/>
            <person name="Kazmierczak K.M."/>
            <person name="Andrzejewski T.M."/>
            <person name="Davidsen T.M."/>
            <person name="Wayne K.J."/>
            <person name="Tettelin H."/>
            <person name="Glass J.I."/>
            <person name="Rusch D."/>
            <person name="Podicherti R."/>
            <person name="Tsui H.-C.T."/>
            <person name="Winkler M.E."/>
        </authorList>
    </citation>
    <scope>NUCLEOTIDE SEQUENCE</scope>
</reference>
<sequence length="39" mass="4684">MLSYYNLDEPFVKIYTYTKGLLLLIIVSNQIFLNKTKER</sequence>
<evidence type="ECO:0000313" key="2">
    <source>
        <dbReference type="EMBL" id="SVC09872.1"/>
    </source>
</evidence>
<organism evidence="2">
    <name type="scientific">marine metagenome</name>
    <dbReference type="NCBI Taxonomy" id="408172"/>
    <lineage>
        <taxon>unclassified sequences</taxon>
        <taxon>metagenomes</taxon>
        <taxon>ecological metagenomes</taxon>
    </lineage>
</organism>
<dbReference type="EMBL" id="UINC01073464">
    <property type="protein sequence ID" value="SVC09872.1"/>
    <property type="molecule type" value="Genomic_DNA"/>
</dbReference>
<protein>
    <submittedName>
        <fullName evidence="2">Uncharacterized protein</fullName>
    </submittedName>
</protein>
<accession>A0A382JET3</accession>
<dbReference type="AlphaFoldDB" id="A0A382JET3"/>
<gene>
    <name evidence="2" type="ORF">METZ01_LOCUS262726</name>
</gene>